<accession>A0A2C6C088</accession>
<evidence type="ECO:0000256" key="3">
    <source>
        <dbReference type="ARBA" id="ARBA00022764"/>
    </source>
</evidence>
<evidence type="ECO:0000256" key="5">
    <source>
        <dbReference type="SAM" id="SignalP"/>
    </source>
</evidence>
<keyword evidence="3" id="KW-0574">Periplasm</keyword>
<reference evidence="9" key="2">
    <citation type="submission" date="2017-09" db="EMBL/GenBank/DDBJ databases">
        <title>FDA dAtabase for Regulatory Grade micrObial Sequences (FDA-ARGOS): Supporting development and validation of Infectious Disease Dx tests.</title>
        <authorList>
            <person name="Minogue T."/>
            <person name="Wolcott M."/>
            <person name="Wasieloski L."/>
            <person name="Aguilar W."/>
            <person name="Moore D."/>
            <person name="Tallon L."/>
            <person name="Sadzewicz L."/>
            <person name="Ott S."/>
            <person name="Zhao X."/>
            <person name="Nagaraj S."/>
            <person name="Vavikolanu K."/>
            <person name="Aluvathingal J."/>
            <person name="Nadendla S."/>
            <person name="Sichtig H."/>
        </authorList>
    </citation>
    <scope>NUCLEOTIDE SEQUENCE [LARGE SCALE GENOMIC DNA]</scope>
    <source>
        <strain evidence="9">FDAARGOS_387</strain>
    </source>
</reference>
<evidence type="ECO:0000256" key="2">
    <source>
        <dbReference type="ARBA" id="ARBA00022729"/>
    </source>
</evidence>
<dbReference type="EMBL" id="PDDX01000001">
    <property type="protein sequence ID" value="PHI29780.1"/>
    <property type="molecule type" value="Genomic_DNA"/>
</dbReference>
<evidence type="ECO:0000313" key="7">
    <source>
        <dbReference type="EMBL" id="PHI29780.1"/>
    </source>
</evidence>
<dbReference type="InterPro" id="IPR010854">
    <property type="entry name" value="YdgH/BhsA/McbA-like_dom"/>
</dbReference>
<dbReference type="RefSeq" id="WP_029096612.1">
    <property type="nucleotide sequence ID" value="NZ_CAADJA010000002.1"/>
</dbReference>
<dbReference type="Proteomes" id="UP000373449">
    <property type="component" value="Unassembled WGS sequence"/>
</dbReference>
<dbReference type="InterPro" id="IPR025543">
    <property type="entry name" value="Dodecin-like"/>
</dbReference>
<dbReference type="Pfam" id="PF07338">
    <property type="entry name" value="YdgH_BhsA-like"/>
    <property type="match status" value="1"/>
</dbReference>
<gene>
    <name evidence="8" type="primary">bhsA_2</name>
    <name evidence="7" type="ORF">CRN84_10740</name>
    <name evidence="8" type="ORF">NCTC12282_03116</name>
</gene>
<evidence type="ECO:0000256" key="1">
    <source>
        <dbReference type="ARBA" id="ARBA00004418"/>
    </source>
</evidence>
<evidence type="ECO:0000313" key="8">
    <source>
        <dbReference type="EMBL" id="VFS48278.1"/>
    </source>
</evidence>
<feature type="signal peptide" evidence="5">
    <location>
        <begin position="1"/>
        <end position="22"/>
    </location>
</feature>
<dbReference type="EMBL" id="CAADJA010000002">
    <property type="protein sequence ID" value="VFS48278.1"/>
    <property type="molecule type" value="Genomic_DNA"/>
</dbReference>
<protein>
    <submittedName>
        <fullName evidence="8">Multiple stress resistance protein BhsA</fullName>
    </submittedName>
</protein>
<dbReference type="OrthoDB" id="6428780at2"/>
<keyword evidence="2 5" id="KW-0732">Signal</keyword>
<dbReference type="PANTHER" id="PTHR34156:SF1">
    <property type="entry name" value="PERIPLASMIC PROTEIN"/>
    <property type="match status" value="1"/>
</dbReference>
<dbReference type="AlphaFoldDB" id="A0A2C6C088"/>
<comment type="similarity">
    <text evidence="4">Belongs to the BhsA/McbA family.</text>
</comment>
<reference evidence="7" key="1">
    <citation type="submission" date="2017-09" db="EMBL/GenBank/DDBJ databases">
        <title>FDA dAtabase for Regulatory Grade micrObial Sequences (FDA-ARGOS): Supporting development and validation of Infectious Disease Dx tests.</title>
        <authorList>
            <person name="Minogue T."/>
            <person name="Wolcott M."/>
            <person name="Wasieloski L."/>
            <person name="Aguilar W."/>
            <person name="Moore D."/>
            <person name="Tallon L.J."/>
            <person name="Sadzewicz L."/>
            <person name="Ott S."/>
            <person name="Zhao X."/>
            <person name="Nagaraj S."/>
            <person name="Vavikolanu K."/>
            <person name="Aluvathingal J."/>
            <person name="Nadendla S."/>
            <person name="Sichtig H."/>
        </authorList>
    </citation>
    <scope>NUCLEOTIDE SEQUENCE</scope>
    <source>
        <strain evidence="7">FDAARGOS_387</strain>
    </source>
</reference>
<evidence type="ECO:0000259" key="6">
    <source>
        <dbReference type="Pfam" id="PF07338"/>
    </source>
</evidence>
<dbReference type="PANTHER" id="PTHR34156">
    <property type="entry name" value="OUTER MEMBRANE PROTEIN-RELATED-RELATED"/>
    <property type="match status" value="1"/>
</dbReference>
<evidence type="ECO:0000313" key="9">
    <source>
        <dbReference type="Proteomes" id="UP000224974"/>
    </source>
</evidence>
<dbReference type="SUPFAM" id="SSF159871">
    <property type="entry name" value="YdgH-like"/>
    <property type="match status" value="1"/>
</dbReference>
<keyword evidence="9" id="KW-1185">Reference proteome</keyword>
<proteinExistence type="inferred from homology"/>
<organism evidence="7 9">
    <name type="scientific">Budvicia aquatica</name>
    <dbReference type="NCBI Taxonomy" id="82979"/>
    <lineage>
        <taxon>Bacteria</taxon>
        <taxon>Pseudomonadati</taxon>
        <taxon>Pseudomonadota</taxon>
        <taxon>Gammaproteobacteria</taxon>
        <taxon>Enterobacterales</taxon>
        <taxon>Budviciaceae</taxon>
        <taxon>Budvicia</taxon>
    </lineage>
</organism>
<feature type="chain" id="PRO_5033756578" evidence="5">
    <location>
        <begin position="23"/>
        <end position="86"/>
    </location>
</feature>
<dbReference type="STRING" id="1111728.GCA_000427805_01919"/>
<evidence type="ECO:0000313" key="10">
    <source>
        <dbReference type="Proteomes" id="UP000373449"/>
    </source>
</evidence>
<name>A0A2C6C088_9GAMM</name>
<reference evidence="8 10" key="3">
    <citation type="submission" date="2019-03" db="EMBL/GenBank/DDBJ databases">
        <authorList>
            <consortium name="Pathogen Informatics"/>
        </authorList>
    </citation>
    <scope>NUCLEOTIDE SEQUENCE [LARGE SCALE GENOMIC DNA]</scope>
    <source>
        <strain evidence="8 10">NCTC12282</strain>
    </source>
</reference>
<feature type="domain" description="YdgH/BhsA/McbA-like" evidence="6">
    <location>
        <begin position="34"/>
        <end position="86"/>
    </location>
</feature>
<sequence>MKNLKIVAASVVLATLSFGSFAAEQVTRTQTEKLDKIGTVSADSARTLGALESQLAAKADAQGASRYYIVSASGNNMMHGTAIIYK</sequence>
<dbReference type="NCBIfam" id="NF047859">
    <property type="entry name" value="StressCuResBhsA"/>
    <property type="match status" value="1"/>
</dbReference>
<dbReference type="GO" id="GO:0042597">
    <property type="term" value="C:periplasmic space"/>
    <property type="evidence" value="ECO:0007669"/>
    <property type="project" value="UniProtKB-SubCell"/>
</dbReference>
<dbReference type="Gene3D" id="3.30.1660.10">
    <property type="entry name" value="Flavin-binding protein dodecin"/>
    <property type="match status" value="1"/>
</dbReference>
<dbReference type="Proteomes" id="UP000224974">
    <property type="component" value="Unassembled WGS sequence"/>
</dbReference>
<comment type="subcellular location">
    <subcellularLocation>
        <location evidence="1">Periplasm</location>
    </subcellularLocation>
</comment>
<dbReference type="InterPro" id="IPR036275">
    <property type="entry name" value="YdgH-like_sf"/>
</dbReference>
<dbReference type="InterPro" id="IPR051096">
    <property type="entry name" value="BhsA/McbA_stress_biofilm_assoc"/>
</dbReference>
<evidence type="ECO:0000256" key="4">
    <source>
        <dbReference type="ARBA" id="ARBA00038138"/>
    </source>
</evidence>